<dbReference type="InterPro" id="IPR053913">
    <property type="entry name" value="NADAR-DarT1"/>
</dbReference>
<evidence type="ECO:0000313" key="2">
    <source>
        <dbReference type="Proteomes" id="UP001430360"/>
    </source>
</evidence>
<comment type="caution">
    <text evidence="1">The sequence shown here is derived from an EMBL/GenBank/DDBJ whole genome shotgun (WGS) entry which is preliminary data.</text>
</comment>
<proteinExistence type="predicted"/>
<keyword evidence="2" id="KW-1185">Reference proteome</keyword>
<evidence type="ECO:0000313" key="1">
    <source>
        <dbReference type="EMBL" id="MCD9098256.1"/>
    </source>
</evidence>
<dbReference type="Pfam" id="PF22397">
    <property type="entry name" value="NADAR-DarT1"/>
    <property type="match status" value="1"/>
</dbReference>
<protein>
    <submittedName>
        <fullName evidence="1">Uncharacterized protein</fullName>
    </submittedName>
</protein>
<organism evidence="1 2">
    <name type="scientific">Luteimonas fraxinea</name>
    <dbReference type="NCBI Taxonomy" id="2901869"/>
    <lineage>
        <taxon>Bacteria</taxon>
        <taxon>Pseudomonadati</taxon>
        <taxon>Pseudomonadota</taxon>
        <taxon>Gammaproteobacteria</taxon>
        <taxon>Lysobacterales</taxon>
        <taxon>Lysobacteraceae</taxon>
        <taxon>Luteimonas</taxon>
    </lineage>
</organism>
<reference evidence="1" key="1">
    <citation type="submission" date="2021-12" db="EMBL/GenBank/DDBJ databases">
        <authorList>
            <person name="Ulrich A."/>
        </authorList>
    </citation>
    <scope>NUCLEOTIDE SEQUENCE</scope>
    <source>
        <strain evidence="1">A1P009</strain>
    </source>
</reference>
<reference evidence="1" key="2">
    <citation type="journal article" date="2022" name="Syst. Appl. Microbiol.">
        <title>Physiological and genomic characterisation of Luteimonas fraxinea sp. nov., a bacterial species associated with trees tolerant to ash dieback.</title>
        <authorList>
            <person name="Ulrich K."/>
            <person name="Becker R."/>
            <person name="Behrendt U."/>
            <person name="Kube M."/>
            <person name="Schneck V."/>
            <person name="Ulrich A."/>
        </authorList>
    </citation>
    <scope>NUCLEOTIDE SEQUENCE</scope>
    <source>
        <strain evidence="1">A1P009</strain>
    </source>
</reference>
<name>A0ABS8UFH0_9GAMM</name>
<dbReference type="RefSeq" id="WP_232137521.1">
    <property type="nucleotide sequence ID" value="NZ_CP089507.1"/>
</dbReference>
<dbReference type="Proteomes" id="UP001430360">
    <property type="component" value="Unassembled WGS sequence"/>
</dbReference>
<dbReference type="EMBL" id="JAJQKU010000005">
    <property type="protein sequence ID" value="MCD9098256.1"/>
    <property type="molecule type" value="Genomic_DNA"/>
</dbReference>
<accession>A0ABS8UFH0</accession>
<gene>
    <name evidence="1" type="ORF">LTT95_15040</name>
</gene>
<sequence>MADRPVFVPSKKMGRLVEELNIAFLWSPGLAPVQKRKNVAALHEAAGRKGLVNLLEVSTKSDEKLGQRLSAFNLKVELGDGLSVPLECAFQGSKVFEGGGPYVDIFDKEAREAKRDPRLIDSGALVGFRFLDLDFPLAPKTMFYDWLYIRSLFPHRDFLSGRLSAYSGFTDIEFNPARSINCQARSCATYVALERLGLLEESVKSAEDFLRILKPDSIEQPHSDLDRQGSIF</sequence>